<keyword evidence="2 10" id="KW-0963">Cytoplasm</keyword>
<evidence type="ECO:0000256" key="8">
    <source>
        <dbReference type="ARBA" id="ARBA00024069"/>
    </source>
</evidence>
<keyword evidence="4 10" id="KW-0808">Transferase</keyword>
<organism evidence="12 13">
    <name type="scientific">Fretibacterium fastidiosum</name>
    <dbReference type="NCBI Taxonomy" id="651822"/>
    <lineage>
        <taxon>Bacteria</taxon>
        <taxon>Thermotogati</taxon>
        <taxon>Synergistota</taxon>
        <taxon>Synergistia</taxon>
        <taxon>Synergistales</taxon>
        <taxon>Aminobacteriaceae</taxon>
        <taxon>Fretibacterium</taxon>
    </lineage>
</organism>
<evidence type="ECO:0000313" key="13">
    <source>
        <dbReference type="Proteomes" id="UP000008957"/>
    </source>
</evidence>
<dbReference type="GO" id="GO:0005737">
    <property type="term" value="C:cytoplasm"/>
    <property type="evidence" value="ECO:0007669"/>
    <property type="project" value="UniProtKB-SubCell"/>
</dbReference>
<evidence type="ECO:0000256" key="3">
    <source>
        <dbReference type="ARBA" id="ARBA00022516"/>
    </source>
</evidence>
<dbReference type="AlphaFoldDB" id="A0AB94IWE2"/>
<dbReference type="EMBL" id="FP929056">
    <property type="protein sequence ID" value="CBL28039.1"/>
    <property type="molecule type" value="Genomic_DNA"/>
</dbReference>
<comment type="subunit">
    <text evidence="9 10">Homodimer. Probably interacts with PlsY.</text>
</comment>
<dbReference type="HAMAP" id="MF_00019">
    <property type="entry name" value="PlsX"/>
    <property type="match status" value="1"/>
</dbReference>
<evidence type="ECO:0000256" key="1">
    <source>
        <dbReference type="ARBA" id="ARBA00001232"/>
    </source>
</evidence>
<dbReference type="PANTHER" id="PTHR30100">
    <property type="entry name" value="FATTY ACID/PHOSPHOLIPID SYNTHESIS PROTEIN PLSX"/>
    <property type="match status" value="1"/>
</dbReference>
<reference evidence="13" key="1">
    <citation type="submission" date="2010-03" db="EMBL/GenBank/DDBJ databases">
        <title>The genome sequence of Synergistetes sp. SGP1.</title>
        <authorList>
            <consortium name="metaHIT consortium -- http://www.metahit.eu/"/>
            <person name="Pajon A."/>
            <person name="Turner K."/>
            <person name="Parkhill J."/>
            <person name="Wade W."/>
            <person name="Vartoukian S."/>
        </authorList>
    </citation>
    <scope>NUCLEOTIDE SEQUENCE [LARGE SCALE GENOMIC DNA]</scope>
    <source>
        <strain evidence="13">SGP1</strain>
    </source>
</reference>
<proteinExistence type="inferred from homology"/>
<dbReference type="GO" id="GO:0008654">
    <property type="term" value="P:phospholipid biosynthetic process"/>
    <property type="evidence" value="ECO:0007669"/>
    <property type="project" value="UniProtKB-KW"/>
</dbReference>
<keyword evidence="3 10" id="KW-0444">Lipid biosynthesis</keyword>
<dbReference type="GO" id="GO:0006633">
    <property type="term" value="P:fatty acid biosynthetic process"/>
    <property type="evidence" value="ECO:0007669"/>
    <property type="project" value="UniProtKB-UniRule"/>
</dbReference>
<gene>
    <name evidence="10" type="primary">plsX</name>
    <name evidence="12" type="ORF">SY1_06780</name>
</gene>
<feature type="region of interest" description="Disordered" evidence="11">
    <location>
        <begin position="331"/>
        <end position="350"/>
    </location>
</feature>
<dbReference type="InterPro" id="IPR003664">
    <property type="entry name" value="FA_synthesis"/>
</dbReference>
<evidence type="ECO:0000256" key="6">
    <source>
        <dbReference type="ARBA" id="ARBA00023209"/>
    </source>
</evidence>
<evidence type="ECO:0000256" key="11">
    <source>
        <dbReference type="SAM" id="MobiDB-lite"/>
    </source>
</evidence>
<evidence type="ECO:0000256" key="10">
    <source>
        <dbReference type="HAMAP-Rule" id="MF_00019"/>
    </source>
</evidence>
<comment type="subcellular location">
    <subcellularLocation>
        <location evidence="10">Cytoplasm</location>
    </subcellularLocation>
    <text evidence="10">Associated with the membrane possibly through PlsY.</text>
</comment>
<dbReference type="PANTHER" id="PTHR30100:SF1">
    <property type="entry name" value="PHOSPHATE ACYLTRANSFERASE"/>
    <property type="match status" value="1"/>
</dbReference>
<keyword evidence="13" id="KW-1185">Reference proteome</keyword>
<dbReference type="NCBIfam" id="TIGR00182">
    <property type="entry name" value="plsX"/>
    <property type="match status" value="1"/>
</dbReference>
<dbReference type="SUPFAM" id="SSF53659">
    <property type="entry name" value="Isocitrate/Isopropylmalate dehydrogenase-like"/>
    <property type="match status" value="1"/>
</dbReference>
<dbReference type="Gene3D" id="3.40.718.10">
    <property type="entry name" value="Isopropylmalate Dehydrogenase"/>
    <property type="match status" value="1"/>
</dbReference>
<evidence type="ECO:0000256" key="2">
    <source>
        <dbReference type="ARBA" id="ARBA00022490"/>
    </source>
</evidence>
<dbReference type="GO" id="GO:0043811">
    <property type="term" value="F:phosphate:acyl-[acyl carrier protein] acyltransferase activity"/>
    <property type="evidence" value="ECO:0007669"/>
    <property type="project" value="UniProtKB-UniRule"/>
</dbReference>
<keyword evidence="7 10" id="KW-1208">Phospholipid metabolism</keyword>
<dbReference type="EC" id="2.3.1.274" evidence="8 10"/>
<keyword evidence="6 10" id="KW-0594">Phospholipid biosynthesis</keyword>
<dbReference type="Pfam" id="PF02504">
    <property type="entry name" value="FA_synthesis"/>
    <property type="match status" value="1"/>
</dbReference>
<dbReference type="InterPro" id="IPR012281">
    <property type="entry name" value="Phospholipid_synth_PlsX-like"/>
</dbReference>
<sequence>MKKMTIAVDAMGGDNAPQAICEGAAQACAAFEDLEVVLTGDRERLLPLVEASPAAVRSRISIRHADEVIGMDEHPSAAIRRKRNSSLRVAMEMVRSGEAQSCVSAGNTGAIVAGGVLVVGRLPGIDRPALGAPLPTIERWTFLLDVGATVRCKPVNLYQFALMGSVYAERIMKVEAPEVRLLSNGTEEIKGDESVSGARELLSKSRLNFMGYTEGDDIAWGRSDVVVCDGFMGNVVLKFGEGLMYGAKSIISQEMGRRILPKVGMLFMIPMVKSLWSRFNYEKYGGTPLLGVKGVVIKAHGRSRAPAIKGAISAARRFIEEDGVGQIRAELDTGAGPQGESRGAQGQAEY</sequence>
<name>A0AB94IWE2_9BACT</name>
<dbReference type="KEGG" id="sbr:SY1_06780"/>
<comment type="function">
    <text evidence="10">Catalyzes the reversible formation of acyl-phosphate (acyl-PO(4)) from acyl-[acyl-carrier-protein] (acyl-ACP). This enzyme utilizes acyl-ACP as fatty acyl donor, but not acyl-CoA.</text>
</comment>
<evidence type="ECO:0000256" key="7">
    <source>
        <dbReference type="ARBA" id="ARBA00023264"/>
    </source>
</evidence>
<dbReference type="Proteomes" id="UP000008957">
    <property type="component" value="Chromosome"/>
</dbReference>
<comment type="similarity">
    <text evidence="10">Belongs to the PlsX family.</text>
</comment>
<keyword evidence="5 10" id="KW-0443">Lipid metabolism</keyword>
<evidence type="ECO:0000313" key="12">
    <source>
        <dbReference type="EMBL" id="CBL28039.1"/>
    </source>
</evidence>
<evidence type="ECO:0000256" key="9">
    <source>
        <dbReference type="ARBA" id="ARBA00046608"/>
    </source>
</evidence>
<comment type="pathway">
    <text evidence="10">Lipid metabolism; phospholipid metabolism.</text>
</comment>
<evidence type="ECO:0000256" key="4">
    <source>
        <dbReference type="ARBA" id="ARBA00022679"/>
    </source>
</evidence>
<comment type="catalytic activity">
    <reaction evidence="1 10">
        <text>a fatty acyl-[ACP] + phosphate = an acyl phosphate + holo-[ACP]</text>
        <dbReference type="Rhea" id="RHEA:42292"/>
        <dbReference type="Rhea" id="RHEA-COMP:9685"/>
        <dbReference type="Rhea" id="RHEA-COMP:14125"/>
        <dbReference type="ChEBI" id="CHEBI:43474"/>
        <dbReference type="ChEBI" id="CHEBI:59918"/>
        <dbReference type="ChEBI" id="CHEBI:64479"/>
        <dbReference type="ChEBI" id="CHEBI:138651"/>
        <dbReference type="EC" id="2.3.1.274"/>
    </reaction>
</comment>
<accession>A0AB94IWE2</accession>
<evidence type="ECO:0000256" key="5">
    <source>
        <dbReference type="ARBA" id="ARBA00023098"/>
    </source>
</evidence>
<dbReference type="PIRSF" id="PIRSF002465">
    <property type="entry name" value="Phsphlp_syn_PlsX"/>
    <property type="match status" value="1"/>
</dbReference>
<protein>
    <recommendedName>
        <fullName evidence="8 10">Phosphate acyltransferase</fullName>
        <ecNumber evidence="8 10">2.3.1.274</ecNumber>
    </recommendedName>
    <alternativeName>
        <fullName evidence="10">Acyl-ACP phosphotransacylase</fullName>
    </alternativeName>
    <alternativeName>
        <fullName evidence="10">Acyl-[acyl-carrier-protein]--phosphate acyltransferase</fullName>
    </alternativeName>
    <alternativeName>
        <fullName evidence="10">Phosphate-acyl-ACP acyltransferase</fullName>
    </alternativeName>
</protein>
<reference evidence="12 13" key="2">
    <citation type="submission" date="2010-03" db="EMBL/GenBank/DDBJ databases">
        <authorList>
            <person name="Pajon A."/>
        </authorList>
    </citation>
    <scope>NUCLEOTIDE SEQUENCE [LARGE SCALE GENOMIC DNA]</scope>
    <source>
        <strain evidence="12 13">SGP1</strain>
    </source>
</reference>